<reference evidence="1 2" key="1">
    <citation type="submission" date="2018-03" db="EMBL/GenBank/DDBJ databases">
        <title>Characteristics and genome of n-alkane degrading marine bacteria Gordonia iterans isolated from crude oil contaminated in Tae-an, South Korea.</title>
        <authorList>
            <person name="Lee S.-S."/>
            <person name="Kim H."/>
        </authorList>
    </citation>
    <scope>NUCLEOTIDE SEQUENCE [LARGE SCALE GENOMIC DNA]</scope>
    <source>
        <strain evidence="1 2">Co17</strain>
    </source>
</reference>
<dbReference type="Proteomes" id="UP000239814">
    <property type="component" value="Chromosome"/>
</dbReference>
<proteinExistence type="predicted"/>
<dbReference type="Pfam" id="PF10739">
    <property type="entry name" value="DUF2550"/>
    <property type="match status" value="1"/>
</dbReference>
<accession>A0A2S0KK93</accession>
<dbReference type="EMBL" id="CP027433">
    <property type="protein sequence ID" value="AVM02100.1"/>
    <property type="molecule type" value="Genomic_DNA"/>
</dbReference>
<dbReference type="InterPro" id="IPR019675">
    <property type="entry name" value="DUF2550"/>
</dbReference>
<organism evidence="1 2">
    <name type="scientific">Gordonia iterans</name>
    <dbReference type="NCBI Taxonomy" id="1004901"/>
    <lineage>
        <taxon>Bacteria</taxon>
        <taxon>Bacillati</taxon>
        <taxon>Actinomycetota</taxon>
        <taxon>Actinomycetes</taxon>
        <taxon>Mycobacteriales</taxon>
        <taxon>Gordoniaceae</taxon>
        <taxon>Gordonia</taxon>
    </lineage>
</organism>
<evidence type="ECO:0000313" key="1">
    <source>
        <dbReference type="EMBL" id="AVM02100.1"/>
    </source>
</evidence>
<dbReference type="AlphaFoldDB" id="A0A2S0KK93"/>
<gene>
    <name evidence="1" type="ORF">C6V83_07705</name>
</gene>
<dbReference type="OrthoDB" id="4793422at2"/>
<protein>
    <submittedName>
        <fullName evidence="1">DUF2550 domain-containing protein</fullName>
    </submittedName>
</protein>
<dbReference type="KEGG" id="git:C6V83_07705"/>
<name>A0A2S0KK93_9ACTN</name>
<keyword evidence="2" id="KW-1185">Reference proteome</keyword>
<evidence type="ECO:0000313" key="2">
    <source>
        <dbReference type="Proteomes" id="UP000239814"/>
    </source>
</evidence>
<sequence length="144" mass="16063">MILAVLLVGLLLAGGLLYRVREVRRAGTPVLLRKLPAGSDEGWRHGSVHYTEPALVYYRLTALRPGPTAVLSRRHVDLTGRRSPEGTELEIMDPDMVVLELSVTDHVHGAREYELAMGPVLVTGFLSWLEARPPRRARRPRPTV</sequence>